<accession>A0A126V274</accession>
<dbReference type="KEGG" id="hat:RC74_14845"/>
<dbReference type="GO" id="GO:0003677">
    <property type="term" value="F:DNA binding"/>
    <property type="evidence" value="ECO:0007669"/>
    <property type="project" value="InterPro"/>
</dbReference>
<dbReference type="EMBL" id="CP014327">
    <property type="protein sequence ID" value="AML52383.1"/>
    <property type="molecule type" value="Genomic_DNA"/>
</dbReference>
<evidence type="ECO:0000313" key="2">
    <source>
        <dbReference type="EMBL" id="AML52383.1"/>
    </source>
</evidence>
<sequence>MGFGAKAATLVKAAKTQDGKIRSISVDLQREAQCGALDRSFADLILGSYIAHAKLGSVWYASMAAYGDAPELLELRNQRALAETVVIVLGQDGKWVYLLELHFANRLSSGAGAMLTSLCDTLCQTWSCLSPGVFSESLLDRQPETLNVTLAAPLLSDLNPAGLSRAEFRVCLLLSHGLNRDVLAKELKISSSTLRSHLRQIYDKAECRNLSDLLRRLLLVGPSPTQETPLVTAIERRAISHQSVA</sequence>
<evidence type="ECO:0000259" key="1">
    <source>
        <dbReference type="SMART" id="SM00421"/>
    </source>
</evidence>
<keyword evidence="3" id="KW-1185">Reference proteome</keyword>
<evidence type="ECO:0000313" key="3">
    <source>
        <dbReference type="Proteomes" id="UP000070371"/>
    </source>
</evidence>
<name>A0A126V274_9RHOB</name>
<dbReference type="InterPro" id="IPR036388">
    <property type="entry name" value="WH-like_DNA-bd_sf"/>
</dbReference>
<dbReference type="STRING" id="1579316.RC74_14845"/>
<reference evidence="2 3" key="1">
    <citation type="submission" date="2016-02" db="EMBL/GenBank/DDBJ databases">
        <title>Complete genome sequence of Halocynthiibacter arcticus PAMC 20958t from arctic marine sediment.</title>
        <authorList>
            <person name="Lee Y.M."/>
            <person name="Baek K."/>
            <person name="Lee H.K."/>
            <person name="Shin S.C."/>
        </authorList>
    </citation>
    <scope>NUCLEOTIDE SEQUENCE [LARGE SCALE GENOMIC DNA]</scope>
    <source>
        <strain evidence="2">PAMC 20958</strain>
    </source>
</reference>
<organism evidence="2 3">
    <name type="scientific">Falsihalocynthiibacter arcticus</name>
    <dbReference type="NCBI Taxonomy" id="1579316"/>
    <lineage>
        <taxon>Bacteria</taxon>
        <taxon>Pseudomonadati</taxon>
        <taxon>Pseudomonadota</taxon>
        <taxon>Alphaproteobacteria</taxon>
        <taxon>Rhodobacterales</taxon>
        <taxon>Roseobacteraceae</taxon>
        <taxon>Falsihalocynthiibacter</taxon>
    </lineage>
</organism>
<protein>
    <recommendedName>
        <fullName evidence="1">HTH luxR-type domain-containing protein</fullName>
    </recommendedName>
</protein>
<dbReference type="AlphaFoldDB" id="A0A126V274"/>
<feature type="domain" description="HTH luxR-type" evidence="1">
    <location>
        <begin position="160"/>
        <end position="217"/>
    </location>
</feature>
<proteinExistence type="predicted"/>
<dbReference type="SUPFAM" id="SSF46894">
    <property type="entry name" value="C-terminal effector domain of the bipartite response regulators"/>
    <property type="match status" value="1"/>
</dbReference>
<dbReference type="SMART" id="SM00421">
    <property type="entry name" value="HTH_LUXR"/>
    <property type="match status" value="1"/>
</dbReference>
<dbReference type="InterPro" id="IPR000792">
    <property type="entry name" value="Tscrpt_reg_LuxR_C"/>
</dbReference>
<dbReference type="GO" id="GO:0006355">
    <property type="term" value="P:regulation of DNA-templated transcription"/>
    <property type="evidence" value="ECO:0007669"/>
    <property type="project" value="InterPro"/>
</dbReference>
<dbReference type="InterPro" id="IPR016032">
    <property type="entry name" value="Sig_transdc_resp-reg_C-effctor"/>
</dbReference>
<dbReference type="Proteomes" id="UP000070371">
    <property type="component" value="Chromosome"/>
</dbReference>
<dbReference type="PRINTS" id="PR00038">
    <property type="entry name" value="HTHLUXR"/>
</dbReference>
<dbReference type="Gene3D" id="1.10.10.10">
    <property type="entry name" value="Winged helix-like DNA-binding domain superfamily/Winged helix DNA-binding domain"/>
    <property type="match status" value="1"/>
</dbReference>
<gene>
    <name evidence="2" type="ORF">RC74_14845</name>
</gene>
<dbReference type="Pfam" id="PF00196">
    <property type="entry name" value="GerE"/>
    <property type="match status" value="1"/>
</dbReference>